<comment type="subcellular location">
    <subcellularLocation>
        <location evidence="1">Cell outer membrane</location>
    </subcellularLocation>
</comment>
<feature type="signal peptide" evidence="8">
    <location>
        <begin position="1"/>
        <end position="24"/>
    </location>
</feature>
<dbReference type="GeneID" id="43186072"/>
<dbReference type="Gene3D" id="2.60.40.2100">
    <property type="match status" value="1"/>
</dbReference>
<organism evidence="9 10">
    <name type="scientific">Phocaeicola plebeius (strain DSM 17135 / JCM 12973 / CCUG 54634 / M2)</name>
    <name type="common">Bacteroides plebeius</name>
    <dbReference type="NCBI Taxonomy" id="484018"/>
    <lineage>
        <taxon>Bacteria</taxon>
        <taxon>Pseudomonadati</taxon>
        <taxon>Bacteroidota</taxon>
        <taxon>Bacteroidia</taxon>
        <taxon>Bacteroidales</taxon>
        <taxon>Bacteroidaceae</taxon>
        <taxon>Phocaeicola</taxon>
    </lineage>
</organism>
<keyword evidence="6" id="KW-0998">Cell outer membrane</keyword>
<keyword evidence="5" id="KW-0564">Palmitate</keyword>
<keyword evidence="7" id="KW-0449">Lipoprotein</keyword>
<protein>
    <recommendedName>
        <fullName evidence="11">FimB/Mfa2 family fimbrial subunit</fullName>
    </recommendedName>
</protein>
<sequence>MKTWFKHTMKISLPMFLLTGMAFSSCTDLIFDDREGCDRGVFINFKYDYNLQRADMFADHVGEVTLYVFDEQGNYVTSQSEGNEGDYLPLKDKDYSMYLDLPDGKYRFIALASQRKYEDLLDEEGAKFIRTDLKEESRMEDLQITLDYRTEADNKVYIAHKNMPLDTLWHAMSDVPVEISQGQFVYQTLSLVRDTKYISVTLRDIDRPNVMDINDYELYITGANVRLNHDNSADNSMRAVCTPYVTWNTQDPEISGNTAVGNMGHADFMTSRIFVHENVADDEVLIVRNRQTGKVVIEVNLPDLLSRLCNYDELHRYSKQEFLDRGYDYNLSFFLSGDSWSYVNVSIGVLGWSKRVQNIAL</sequence>
<evidence type="ECO:0000256" key="1">
    <source>
        <dbReference type="ARBA" id="ARBA00004442"/>
    </source>
</evidence>
<keyword evidence="4" id="KW-0472">Membrane</keyword>
<dbReference type="eggNOG" id="ENOG502ZAEH">
    <property type="taxonomic scope" value="Bacteria"/>
</dbReference>
<comment type="similarity">
    <text evidence="2">Belongs to the bacteroidetes fimbrillin superfamily. FimB/Mfa2 family.</text>
</comment>
<reference evidence="9 10" key="2">
    <citation type="submission" date="2008-08" db="EMBL/GenBank/DDBJ databases">
        <authorList>
            <person name="Fulton L."/>
            <person name="Clifton S."/>
            <person name="Fulton B."/>
            <person name="Xu J."/>
            <person name="Minx P."/>
            <person name="Pepin K.H."/>
            <person name="Johnson M."/>
            <person name="Thiruvilangam P."/>
            <person name="Bhonagiri V."/>
            <person name="Nash W.E."/>
            <person name="Mardis E.R."/>
            <person name="Wilson R.K."/>
        </authorList>
    </citation>
    <scope>NUCLEOTIDE SEQUENCE [LARGE SCALE GENOMIC DNA]</scope>
    <source>
        <strain evidence="10">DSM 17135 / JCM 12973 / M2</strain>
    </source>
</reference>
<evidence type="ECO:0000256" key="6">
    <source>
        <dbReference type="ARBA" id="ARBA00023237"/>
    </source>
</evidence>
<evidence type="ECO:0000256" key="7">
    <source>
        <dbReference type="ARBA" id="ARBA00023288"/>
    </source>
</evidence>
<dbReference type="OrthoDB" id="1099819at2"/>
<evidence type="ECO:0000256" key="4">
    <source>
        <dbReference type="ARBA" id="ARBA00023136"/>
    </source>
</evidence>
<name>B5D2Z1_PHOPM</name>
<dbReference type="EMBL" id="ABQC02000024">
    <property type="protein sequence ID" value="EDY93941.1"/>
    <property type="molecule type" value="Genomic_DNA"/>
</dbReference>
<dbReference type="Pfam" id="PF08842">
    <property type="entry name" value="Mfa2"/>
    <property type="match status" value="1"/>
</dbReference>
<dbReference type="RefSeq" id="WP_007563726.1">
    <property type="nucleotide sequence ID" value="NZ_DS990134.1"/>
</dbReference>
<keyword evidence="3 8" id="KW-0732">Signal</keyword>
<dbReference type="AlphaFoldDB" id="B5D2Z1"/>
<feature type="chain" id="PRO_5002830828" description="FimB/Mfa2 family fimbrial subunit" evidence="8">
    <location>
        <begin position="25"/>
        <end position="361"/>
    </location>
</feature>
<evidence type="ECO:0000256" key="8">
    <source>
        <dbReference type="SAM" id="SignalP"/>
    </source>
</evidence>
<evidence type="ECO:0000256" key="3">
    <source>
        <dbReference type="ARBA" id="ARBA00022729"/>
    </source>
</evidence>
<dbReference type="GO" id="GO:0009279">
    <property type="term" value="C:cell outer membrane"/>
    <property type="evidence" value="ECO:0007669"/>
    <property type="project" value="UniProtKB-SubCell"/>
</dbReference>
<comment type="caution">
    <text evidence="9">The sequence shown here is derived from an EMBL/GenBank/DDBJ whole genome shotgun (WGS) entry which is preliminary data.</text>
</comment>
<reference evidence="9 10" key="1">
    <citation type="submission" date="2008-08" db="EMBL/GenBank/DDBJ databases">
        <title>Draft genome sequence of Bacteroides plebeius (DSM 17135).</title>
        <authorList>
            <person name="Sudarsanam P."/>
            <person name="Ley R."/>
            <person name="Guruge J."/>
            <person name="Turnbaugh P.J."/>
            <person name="Mahowald M."/>
            <person name="Liep D."/>
            <person name="Gordon J."/>
        </authorList>
    </citation>
    <scope>NUCLEOTIDE SEQUENCE [LARGE SCALE GENOMIC DNA]</scope>
    <source>
        <strain evidence="10">DSM 17135 / JCM 12973 / M2</strain>
    </source>
</reference>
<evidence type="ECO:0000313" key="10">
    <source>
        <dbReference type="Proteomes" id="UP000003452"/>
    </source>
</evidence>
<dbReference type="Proteomes" id="UP000003452">
    <property type="component" value="Unassembled WGS sequence"/>
</dbReference>
<dbReference type="Gene3D" id="2.60.40.2090">
    <property type="match status" value="1"/>
</dbReference>
<dbReference type="PROSITE" id="PS51257">
    <property type="entry name" value="PROKAR_LIPOPROTEIN"/>
    <property type="match status" value="1"/>
</dbReference>
<evidence type="ECO:0000313" key="9">
    <source>
        <dbReference type="EMBL" id="EDY93941.1"/>
    </source>
</evidence>
<proteinExistence type="inferred from homology"/>
<evidence type="ECO:0008006" key="11">
    <source>
        <dbReference type="Google" id="ProtNLM"/>
    </source>
</evidence>
<dbReference type="InterPro" id="IPR014941">
    <property type="entry name" value="FimB/Mfa2/Mfa3"/>
</dbReference>
<accession>B5D2Z1</accession>
<evidence type="ECO:0000256" key="2">
    <source>
        <dbReference type="ARBA" id="ARBA00007248"/>
    </source>
</evidence>
<dbReference type="HOGENOM" id="CLU_059697_0_0_10"/>
<evidence type="ECO:0000256" key="5">
    <source>
        <dbReference type="ARBA" id="ARBA00023139"/>
    </source>
</evidence>
<gene>
    <name evidence="9" type="ORF">BACPLE_03381</name>
</gene>